<reference evidence="1" key="1">
    <citation type="submission" date="2022-07" db="EMBL/GenBank/DDBJ databases">
        <authorList>
            <person name="Macas J."/>
            <person name="Novak P."/>
            <person name="Neumann P."/>
        </authorList>
    </citation>
    <scope>NUCLEOTIDE SEQUENCE</scope>
</reference>
<gene>
    <name evidence="1" type="ORF">CEURO_LOCUS12414</name>
</gene>
<proteinExistence type="predicted"/>
<dbReference type="EMBL" id="CAMAPE010000031">
    <property type="protein sequence ID" value="CAH9093706.1"/>
    <property type="molecule type" value="Genomic_DNA"/>
</dbReference>
<accession>A0A9P0ZBQ4</accession>
<evidence type="ECO:0000313" key="2">
    <source>
        <dbReference type="Proteomes" id="UP001152484"/>
    </source>
</evidence>
<organism evidence="1 2">
    <name type="scientific">Cuscuta europaea</name>
    <name type="common">European dodder</name>
    <dbReference type="NCBI Taxonomy" id="41803"/>
    <lineage>
        <taxon>Eukaryota</taxon>
        <taxon>Viridiplantae</taxon>
        <taxon>Streptophyta</taxon>
        <taxon>Embryophyta</taxon>
        <taxon>Tracheophyta</taxon>
        <taxon>Spermatophyta</taxon>
        <taxon>Magnoliopsida</taxon>
        <taxon>eudicotyledons</taxon>
        <taxon>Gunneridae</taxon>
        <taxon>Pentapetalae</taxon>
        <taxon>asterids</taxon>
        <taxon>lamiids</taxon>
        <taxon>Solanales</taxon>
        <taxon>Convolvulaceae</taxon>
        <taxon>Cuscuteae</taxon>
        <taxon>Cuscuta</taxon>
        <taxon>Cuscuta subgen. Cuscuta</taxon>
    </lineage>
</organism>
<protein>
    <submittedName>
        <fullName evidence="1">Uncharacterized protein</fullName>
    </submittedName>
</protein>
<evidence type="ECO:0000313" key="1">
    <source>
        <dbReference type="EMBL" id="CAH9093706.1"/>
    </source>
</evidence>
<name>A0A9P0ZBQ4_CUSEU</name>
<sequence length="109" mass="12256">MDGSGIVLLTLCKYLSSPPIRFHHQLQLQFTFIINFDGLSLTCQSLSITFPDLCSHFSSNEPLSGQRCSLNNPVDSSLNRQTLNRAPVIPATSPRWLSKTEEMTKRRGF</sequence>
<dbReference type="AlphaFoldDB" id="A0A9P0ZBQ4"/>
<dbReference type="Proteomes" id="UP001152484">
    <property type="component" value="Unassembled WGS sequence"/>
</dbReference>
<keyword evidence="2" id="KW-1185">Reference proteome</keyword>
<comment type="caution">
    <text evidence="1">The sequence shown here is derived from an EMBL/GenBank/DDBJ whole genome shotgun (WGS) entry which is preliminary data.</text>
</comment>